<feature type="transmembrane region" description="Helical" evidence="6">
    <location>
        <begin position="94"/>
        <end position="117"/>
    </location>
</feature>
<evidence type="ECO:0000256" key="3">
    <source>
        <dbReference type="ARBA" id="ARBA00022692"/>
    </source>
</evidence>
<comment type="caution">
    <text evidence="8">The sequence shown here is derived from an EMBL/GenBank/DDBJ whole genome shotgun (WGS) entry which is preliminary data.</text>
</comment>
<feature type="transmembrane region" description="Helical" evidence="6">
    <location>
        <begin position="187"/>
        <end position="209"/>
    </location>
</feature>
<proteinExistence type="predicted"/>
<evidence type="ECO:0000313" key="8">
    <source>
        <dbReference type="EMBL" id="MFI7587729.1"/>
    </source>
</evidence>
<dbReference type="InterPro" id="IPR003838">
    <property type="entry name" value="ABC3_permease_C"/>
</dbReference>
<accession>A0ABW8AMV8</accession>
<sequence>MNGWSRGVAPAAVTSDAERRRARLLAAAVAVTGALLIATEQILTLIWTAASYPGPVEYVAPDGTLTVVSSLDDNFHYQARHVSGLSEYLSQPGLLGGATLVPALLAVTVLVFAVQALRIGTVARERRLAAFSLAGATRRQLRRLAAREGTRAAVRGALLAGPAYLVLWLLLGVLAPDGWKLLPPLDWTAAVTWVLVVPLLGLLGGLVSARTARTAEVSPLGITRRAPRALTWRTVAVPVVSLTVCLAFLVYAFRTYAQQWVILLGIVAAVVFCLSLGPLAVVGLGRLAVRSDRLETALAGRRLLADPRPSGRVAGVLFAVGLTLGFEAYLAVGVLREPGYTADDLAFYLGGVAIVGVAAVLSALVACLSMVVAASEQVLEGRRGVAVLVSLAASPGFALSVVRRQLRIVAVPLALTGAVIGLVALGLGDPVSTLAGLPALLVVYLLGRGGAALAARAVAPVVRECSGPENLRAA</sequence>
<keyword evidence="3 6" id="KW-0812">Transmembrane</keyword>
<keyword evidence="9" id="KW-1185">Reference proteome</keyword>
<evidence type="ECO:0000256" key="5">
    <source>
        <dbReference type="ARBA" id="ARBA00023136"/>
    </source>
</evidence>
<dbReference type="RefSeq" id="WP_398279948.1">
    <property type="nucleotide sequence ID" value="NZ_JBITLV010000003.1"/>
</dbReference>
<dbReference type="EMBL" id="JBITLV010000003">
    <property type="protein sequence ID" value="MFI7587729.1"/>
    <property type="molecule type" value="Genomic_DNA"/>
</dbReference>
<evidence type="ECO:0000256" key="2">
    <source>
        <dbReference type="ARBA" id="ARBA00022475"/>
    </source>
</evidence>
<feature type="transmembrane region" description="Helical" evidence="6">
    <location>
        <begin position="230"/>
        <end position="254"/>
    </location>
</feature>
<feature type="transmembrane region" description="Helical" evidence="6">
    <location>
        <begin position="347"/>
        <end position="373"/>
    </location>
</feature>
<feature type="transmembrane region" description="Helical" evidence="6">
    <location>
        <begin position="310"/>
        <end position="335"/>
    </location>
</feature>
<evidence type="ECO:0000313" key="9">
    <source>
        <dbReference type="Proteomes" id="UP001612915"/>
    </source>
</evidence>
<feature type="transmembrane region" description="Helical" evidence="6">
    <location>
        <begin position="260"/>
        <end position="289"/>
    </location>
</feature>
<comment type="subcellular location">
    <subcellularLocation>
        <location evidence="1">Cell membrane</location>
        <topology evidence="1">Multi-pass membrane protein</topology>
    </subcellularLocation>
</comment>
<reference evidence="8 9" key="1">
    <citation type="submission" date="2024-10" db="EMBL/GenBank/DDBJ databases">
        <title>The Natural Products Discovery Center: Release of the First 8490 Sequenced Strains for Exploring Actinobacteria Biosynthetic Diversity.</title>
        <authorList>
            <person name="Kalkreuter E."/>
            <person name="Kautsar S.A."/>
            <person name="Yang D."/>
            <person name="Bader C.D."/>
            <person name="Teijaro C.N."/>
            <person name="Fluegel L."/>
            <person name="Davis C.M."/>
            <person name="Simpson J.R."/>
            <person name="Lauterbach L."/>
            <person name="Steele A.D."/>
            <person name="Gui C."/>
            <person name="Meng S."/>
            <person name="Li G."/>
            <person name="Viehrig K."/>
            <person name="Ye F."/>
            <person name="Su P."/>
            <person name="Kiefer A.F."/>
            <person name="Nichols A."/>
            <person name="Cepeda A.J."/>
            <person name="Yan W."/>
            <person name="Fan B."/>
            <person name="Jiang Y."/>
            <person name="Adhikari A."/>
            <person name="Zheng C.-J."/>
            <person name="Schuster L."/>
            <person name="Cowan T.M."/>
            <person name="Smanski M.J."/>
            <person name="Chevrette M.G."/>
            <person name="De Carvalho L.P.S."/>
            <person name="Shen B."/>
        </authorList>
    </citation>
    <scope>NUCLEOTIDE SEQUENCE [LARGE SCALE GENOMIC DNA]</scope>
    <source>
        <strain evidence="8 9">NPDC049639</strain>
    </source>
</reference>
<feature type="transmembrane region" description="Helical" evidence="6">
    <location>
        <begin position="408"/>
        <end position="427"/>
    </location>
</feature>
<organism evidence="8 9">
    <name type="scientific">Spongisporangium articulatum</name>
    <dbReference type="NCBI Taxonomy" id="3362603"/>
    <lineage>
        <taxon>Bacteria</taxon>
        <taxon>Bacillati</taxon>
        <taxon>Actinomycetota</taxon>
        <taxon>Actinomycetes</taxon>
        <taxon>Kineosporiales</taxon>
        <taxon>Kineosporiaceae</taxon>
        <taxon>Spongisporangium</taxon>
    </lineage>
</organism>
<evidence type="ECO:0000256" key="6">
    <source>
        <dbReference type="SAM" id="Phobius"/>
    </source>
</evidence>
<evidence type="ECO:0000256" key="1">
    <source>
        <dbReference type="ARBA" id="ARBA00004651"/>
    </source>
</evidence>
<protein>
    <submittedName>
        <fullName evidence="8">FtsX-like permease family protein</fullName>
    </submittedName>
</protein>
<feature type="transmembrane region" description="Helical" evidence="6">
    <location>
        <begin position="152"/>
        <end position="175"/>
    </location>
</feature>
<keyword evidence="4 6" id="KW-1133">Transmembrane helix</keyword>
<feature type="transmembrane region" description="Helical" evidence="6">
    <location>
        <begin position="439"/>
        <end position="459"/>
    </location>
</feature>
<gene>
    <name evidence="8" type="ORF">ACIB24_11705</name>
</gene>
<dbReference type="Proteomes" id="UP001612915">
    <property type="component" value="Unassembled WGS sequence"/>
</dbReference>
<keyword evidence="2" id="KW-1003">Cell membrane</keyword>
<feature type="domain" description="ABC3 transporter permease C-terminal" evidence="7">
    <location>
        <begin position="101"/>
        <end position="216"/>
    </location>
</feature>
<name>A0ABW8AMV8_9ACTN</name>
<dbReference type="Pfam" id="PF02687">
    <property type="entry name" value="FtsX"/>
    <property type="match status" value="1"/>
</dbReference>
<evidence type="ECO:0000256" key="4">
    <source>
        <dbReference type="ARBA" id="ARBA00022989"/>
    </source>
</evidence>
<evidence type="ECO:0000259" key="7">
    <source>
        <dbReference type="Pfam" id="PF02687"/>
    </source>
</evidence>
<feature type="transmembrane region" description="Helical" evidence="6">
    <location>
        <begin position="24"/>
        <end position="47"/>
    </location>
</feature>
<keyword evidence="5 6" id="KW-0472">Membrane</keyword>